<dbReference type="InterPro" id="IPR017452">
    <property type="entry name" value="GPCR_Rhodpsn_7TM"/>
</dbReference>
<dbReference type="CTD" id="23620"/>
<keyword evidence="3 12" id="KW-0812">Transmembrane</keyword>
<accession>A0A341AVY5</accession>
<keyword evidence="6 14" id="KW-0472">Membrane</keyword>
<dbReference type="STRING" id="1706337.A0A341AVY5"/>
<dbReference type="PANTHER" id="PTHR24243:SF10">
    <property type="entry name" value="NEUROTENSIN RECEPTOR TYPE 2"/>
    <property type="match status" value="1"/>
</dbReference>
<evidence type="ECO:0000313" key="17">
    <source>
        <dbReference type="RefSeq" id="XP_024593482.1"/>
    </source>
</evidence>
<reference evidence="17" key="1">
    <citation type="submission" date="2025-08" db="UniProtKB">
        <authorList>
            <consortium name="RefSeq"/>
        </authorList>
    </citation>
    <scope>IDENTIFICATION</scope>
    <source>
        <tissue evidence="17">Meat</tissue>
    </source>
</reference>
<dbReference type="GO" id="GO:0005886">
    <property type="term" value="C:plasma membrane"/>
    <property type="evidence" value="ECO:0007669"/>
    <property type="project" value="UniProtKB-SubCell"/>
</dbReference>
<dbReference type="InterPro" id="IPR003984">
    <property type="entry name" value="NT_rcpt"/>
</dbReference>
<evidence type="ECO:0000256" key="5">
    <source>
        <dbReference type="ARBA" id="ARBA00023040"/>
    </source>
</evidence>
<keyword evidence="11" id="KW-0449">Lipoprotein</keyword>
<keyword evidence="4 14" id="KW-1133">Transmembrane helix</keyword>
<keyword evidence="16" id="KW-1185">Reference proteome</keyword>
<evidence type="ECO:0000313" key="16">
    <source>
        <dbReference type="Proteomes" id="UP000252040"/>
    </source>
</evidence>
<dbReference type="AlphaFoldDB" id="A0A341AVY5"/>
<evidence type="ECO:0000256" key="13">
    <source>
        <dbReference type="SAM" id="MobiDB-lite"/>
    </source>
</evidence>
<evidence type="ECO:0000256" key="9">
    <source>
        <dbReference type="ARBA" id="ARBA00023170"/>
    </source>
</evidence>
<evidence type="ECO:0000256" key="11">
    <source>
        <dbReference type="ARBA" id="ARBA00023288"/>
    </source>
</evidence>
<keyword evidence="7" id="KW-0564">Palmitate</keyword>
<feature type="transmembrane region" description="Helical" evidence="14">
    <location>
        <begin position="462"/>
        <end position="485"/>
    </location>
</feature>
<dbReference type="PANTHER" id="PTHR24243">
    <property type="entry name" value="G-PROTEIN COUPLED RECEPTOR"/>
    <property type="match status" value="1"/>
</dbReference>
<comment type="similarity">
    <text evidence="12">Belongs to the G-protein coupled receptor 1 family.</text>
</comment>
<evidence type="ECO:0000256" key="1">
    <source>
        <dbReference type="ARBA" id="ARBA00004651"/>
    </source>
</evidence>
<feature type="transmembrane region" description="Helical" evidence="14">
    <location>
        <begin position="206"/>
        <end position="227"/>
    </location>
</feature>
<dbReference type="PRINTS" id="PR01479">
    <property type="entry name" value="NEUROTENSINR"/>
</dbReference>
<evidence type="ECO:0000256" key="7">
    <source>
        <dbReference type="ARBA" id="ARBA00023139"/>
    </source>
</evidence>
<feature type="transmembrane region" description="Helical" evidence="14">
    <location>
        <begin position="425"/>
        <end position="442"/>
    </location>
</feature>
<feature type="transmembrane region" description="Helical" evidence="14">
    <location>
        <begin position="173"/>
        <end position="194"/>
    </location>
</feature>
<protein>
    <submittedName>
        <fullName evidence="17">LOW QUALITY PROTEIN: neurotensin receptor type 2</fullName>
    </submittedName>
</protein>
<feature type="region of interest" description="Disordered" evidence="13">
    <location>
        <begin position="125"/>
        <end position="152"/>
    </location>
</feature>
<dbReference type="InParanoid" id="A0A341AVY5"/>
<dbReference type="InterPro" id="IPR000276">
    <property type="entry name" value="GPCR_Rhodpsn"/>
</dbReference>
<dbReference type="GO" id="GO:0016492">
    <property type="term" value="F:G protein-coupled neurotensin receptor activity"/>
    <property type="evidence" value="ECO:0007669"/>
    <property type="project" value="InterPro"/>
</dbReference>
<feature type="compositionally biased region" description="Low complexity" evidence="13">
    <location>
        <begin position="125"/>
        <end position="136"/>
    </location>
</feature>
<dbReference type="RefSeq" id="XP_024593482.1">
    <property type="nucleotide sequence ID" value="XM_024737714.1"/>
</dbReference>
<feature type="domain" description="G-protein coupled receptors family 1 profile" evidence="15">
    <location>
        <begin position="185"/>
        <end position="485"/>
    </location>
</feature>
<sequence>MTGQEHRESHRGVTAELSCEGGWGSQGQEGERIPAAERGAQGRHSAEQQPLVACGLLRGREEAPWAQAELAALLWMKLLCARLSCSGWKARSLPQPVHQALGTQQAAPHQGRTNASEESFVLCSSGRGRECSSGSGVETSSPRPPGPSPGPALGLDARLGVDTRLWAKVLFTALYSLIFALGTAGNALSAHVVLKARAGPPGRLRCHVLSLALSALLLLLVGVPMELYNFVWFHYPWVFGDLGCRAYFVRELCAYATVLSVASLSSERCLAVCQPLRARSLLTPRRTRLLLSLVWAASLGLALPMAIVMGQKHELETAGGQPEPASRVCTVLVSRTTLQVFIQVNVLASFVLPLALTAFLSGVTVSHLEALCSQGPSPSATGSSAPSHLKLMSEERRTLALGGQAALVRHKDSRRIRGLQRSIQVLRAIVAVYVVCWMPYHARRLMYCYVPDNGWTDKLYDFYHYFYMVTNTLSYVSSAVTPVLYNAVSSSSFRKLFLEALSSLCREHHPTEPFPPGPRSPVLVDTASGPGAPPGILAWIKLKNEKSNTDCTAIQQAKYCLTRPALLLKACEA</sequence>
<dbReference type="SUPFAM" id="SSF81321">
    <property type="entry name" value="Family A G protein-coupled receptor-like"/>
    <property type="match status" value="1"/>
</dbReference>
<feature type="compositionally biased region" description="Basic and acidic residues" evidence="13">
    <location>
        <begin position="1"/>
        <end position="13"/>
    </location>
</feature>
<dbReference type="KEGG" id="nasi:112394787"/>
<keyword evidence="2" id="KW-1003">Cell membrane</keyword>
<evidence type="ECO:0000256" key="10">
    <source>
        <dbReference type="ARBA" id="ARBA00023224"/>
    </source>
</evidence>
<evidence type="ECO:0000256" key="6">
    <source>
        <dbReference type="ARBA" id="ARBA00023136"/>
    </source>
</evidence>
<feature type="transmembrane region" description="Helical" evidence="14">
    <location>
        <begin position="340"/>
        <end position="360"/>
    </location>
</feature>
<dbReference type="PRINTS" id="PR01481">
    <property type="entry name" value="NEUROTENSN2R"/>
</dbReference>
<dbReference type="GeneID" id="112394787"/>
<dbReference type="FunCoup" id="A0A341AVY5">
    <property type="interactions" value="110"/>
</dbReference>
<evidence type="ECO:0000259" key="15">
    <source>
        <dbReference type="PROSITE" id="PS50262"/>
    </source>
</evidence>
<dbReference type="Pfam" id="PF00001">
    <property type="entry name" value="7tm_1"/>
    <property type="match status" value="1"/>
</dbReference>
<proteinExistence type="inferred from homology"/>
<dbReference type="InterPro" id="IPR003986">
    <property type="entry name" value="NT2_rcpt"/>
</dbReference>
<dbReference type="Gene3D" id="1.20.1070.10">
    <property type="entry name" value="Rhodopsin 7-helix transmembrane proteins"/>
    <property type="match status" value="1"/>
</dbReference>
<evidence type="ECO:0000256" key="8">
    <source>
        <dbReference type="ARBA" id="ARBA00023157"/>
    </source>
</evidence>
<keyword evidence="9 12" id="KW-0675">Receptor</keyword>
<comment type="subcellular location">
    <subcellularLocation>
        <location evidence="1">Cell membrane</location>
        <topology evidence="1">Multi-pass membrane protein</topology>
    </subcellularLocation>
</comment>
<evidence type="ECO:0000256" key="12">
    <source>
        <dbReference type="RuleBase" id="RU000688"/>
    </source>
</evidence>
<dbReference type="Proteomes" id="UP000252040">
    <property type="component" value="Unplaced"/>
</dbReference>
<feature type="region of interest" description="Disordered" evidence="13">
    <location>
        <begin position="1"/>
        <end position="29"/>
    </location>
</feature>
<dbReference type="PROSITE" id="PS50262">
    <property type="entry name" value="G_PROTEIN_RECEP_F1_2"/>
    <property type="match status" value="1"/>
</dbReference>
<gene>
    <name evidence="17" type="primary">NTSR2</name>
</gene>
<keyword evidence="10 12" id="KW-0807">Transducer</keyword>
<evidence type="ECO:0000256" key="14">
    <source>
        <dbReference type="SAM" id="Phobius"/>
    </source>
</evidence>
<name>A0A341AVY5_NEOAA</name>
<evidence type="ECO:0000256" key="4">
    <source>
        <dbReference type="ARBA" id="ARBA00022989"/>
    </source>
</evidence>
<evidence type="ECO:0000256" key="2">
    <source>
        <dbReference type="ARBA" id="ARBA00022475"/>
    </source>
</evidence>
<evidence type="ECO:0000256" key="3">
    <source>
        <dbReference type="ARBA" id="ARBA00022692"/>
    </source>
</evidence>
<keyword evidence="5 12" id="KW-0297">G-protein coupled receptor</keyword>
<keyword evidence="8" id="KW-1015">Disulfide bond</keyword>
<organism evidence="16 17">
    <name type="scientific">Neophocaena asiaeorientalis asiaeorientalis</name>
    <name type="common">Yangtze finless porpoise</name>
    <name type="synonym">Neophocaena phocaenoides subsp. asiaeorientalis</name>
    <dbReference type="NCBI Taxonomy" id="1706337"/>
    <lineage>
        <taxon>Eukaryota</taxon>
        <taxon>Metazoa</taxon>
        <taxon>Chordata</taxon>
        <taxon>Craniata</taxon>
        <taxon>Vertebrata</taxon>
        <taxon>Euteleostomi</taxon>
        <taxon>Mammalia</taxon>
        <taxon>Eutheria</taxon>
        <taxon>Laurasiatheria</taxon>
        <taxon>Artiodactyla</taxon>
        <taxon>Whippomorpha</taxon>
        <taxon>Cetacea</taxon>
        <taxon>Odontoceti</taxon>
        <taxon>Phocoenidae</taxon>
        <taxon>Neophocaena</taxon>
    </lineage>
</organism>
<feature type="transmembrane region" description="Helical" evidence="14">
    <location>
        <begin position="287"/>
        <end position="307"/>
    </location>
</feature>
<dbReference type="PROSITE" id="PS00237">
    <property type="entry name" value="G_PROTEIN_RECEP_F1_1"/>
    <property type="match status" value="1"/>
</dbReference>
<dbReference type="PRINTS" id="PR00237">
    <property type="entry name" value="GPCRRHODOPSN"/>
</dbReference>